<evidence type="ECO:0000313" key="2">
    <source>
        <dbReference type="EMBL" id="KAK3323838.1"/>
    </source>
</evidence>
<dbReference type="Proteomes" id="UP001286456">
    <property type="component" value="Unassembled WGS sequence"/>
</dbReference>
<evidence type="ECO:0000256" key="1">
    <source>
        <dbReference type="SAM" id="Phobius"/>
    </source>
</evidence>
<name>A0AAE0M9U6_9PEZI</name>
<keyword evidence="1" id="KW-0472">Membrane</keyword>
<proteinExistence type="predicted"/>
<evidence type="ECO:0000313" key="3">
    <source>
        <dbReference type="Proteomes" id="UP001286456"/>
    </source>
</evidence>
<accession>A0AAE0M9U6</accession>
<feature type="transmembrane region" description="Helical" evidence="1">
    <location>
        <begin position="296"/>
        <end position="315"/>
    </location>
</feature>
<gene>
    <name evidence="2" type="ORF">B0T19DRAFT_486138</name>
</gene>
<keyword evidence="3" id="KW-1185">Reference proteome</keyword>
<feature type="transmembrane region" description="Helical" evidence="1">
    <location>
        <begin position="118"/>
        <end position="141"/>
    </location>
</feature>
<keyword evidence="1" id="KW-0812">Transmembrane</keyword>
<feature type="transmembrane region" description="Helical" evidence="1">
    <location>
        <begin position="335"/>
        <end position="359"/>
    </location>
</feature>
<dbReference type="EMBL" id="JAUEPO010000004">
    <property type="protein sequence ID" value="KAK3323838.1"/>
    <property type="molecule type" value="Genomic_DNA"/>
</dbReference>
<reference evidence="2" key="2">
    <citation type="submission" date="2023-06" db="EMBL/GenBank/DDBJ databases">
        <authorList>
            <consortium name="Lawrence Berkeley National Laboratory"/>
            <person name="Haridas S."/>
            <person name="Hensen N."/>
            <person name="Bonometti L."/>
            <person name="Westerberg I."/>
            <person name="Brannstrom I.O."/>
            <person name="Guillou S."/>
            <person name="Cros-Aarteil S."/>
            <person name="Calhoun S."/>
            <person name="Kuo A."/>
            <person name="Mondo S."/>
            <person name="Pangilinan J."/>
            <person name="Riley R."/>
            <person name="Labutti K."/>
            <person name="Andreopoulos B."/>
            <person name="Lipzen A."/>
            <person name="Chen C."/>
            <person name="Yanf M."/>
            <person name="Daum C."/>
            <person name="Ng V."/>
            <person name="Clum A."/>
            <person name="Steindorff A."/>
            <person name="Ohm R."/>
            <person name="Martin F."/>
            <person name="Silar P."/>
            <person name="Natvig D."/>
            <person name="Lalanne C."/>
            <person name="Gautier V."/>
            <person name="Ament-Velasquez S.L."/>
            <person name="Kruys A."/>
            <person name="Hutchinson M.I."/>
            <person name="Powell A.J."/>
            <person name="Barry K."/>
            <person name="Miller A.N."/>
            <person name="Grigoriev I.V."/>
            <person name="Debuchy R."/>
            <person name="Gladieux P."/>
            <person name="Thoren M.H."/>
            <person name="Johannesson H."/>
        </authorList>
    </citation>
    <scope>NUCLEOTIDE SEQUENCE</scope>
    <source>
        <strain evidence="2">SMH4131-1</strain>
    </source>
</reference>
<feature type="transmembrane region" description="Helical" evidence="1">
    <location>
        <begin position="161"/>
        <end position="180"/>
    </location>
</feature>
<sequence>MPTPTTAPRKVKLTRVAAVLAIAACGSIGIYGAIVESLRNGFFDVLHNTVGGGAVLANRYIPGAPEPLKLSYTGVAPIDRYLLGMIGFFSPFLDGERTWDVDVAYWYMMTHFCAGTGIMGLILQSVTYTVTVPVWLIVHLLTSPVAKGDPAAAAVDAADMALLPACAALAFVFPAVMMNLPSPSVVPAARHYGWIAFWNAFPLTQAVHHWILKRLVAPSASAKRMAAAAAGATAVPFAPEWMAALLTQVDLSSAFAPTLPRGGKVGGFDFAASFGGSGRRVPGDFLPPLAKIFLQWDVYSANAAMLIWAVYVYGVSRSVVTAAAGRSVGYWTSGWLVASKAVGWFMVGGPVAAATFLMWERDEAAFRVVAGGGGKKGR</sequence>
<keyword evidence="1" id="KW-1133">Transmembrane helix</keyword>
<protein>
    <submittedName>
        <fullName evidence="2">Uncharacterized protein</fullName>
    </submittedName>
</protein>
<comment type="caution">
    <text evidence="2">The sequence shown here is derived from an EMBL/GenBank/DDBJ whole genome shotgun (WGS) entry which is preliminary data.</text>
</comment>
<reference evidence="2" key="1">
    <citation type="journal article" date="2023" name="Mol. Phylogenet. Evol.">
        <title>Genome-scale phylogeny and comparative genomics of the fungal order Sordariales.</title>
        <authorList>
            <person name="Hensen N."/>
            <person name="Bonometti L."/>
            <person name="Westerberg I."/>
            <person name="Brannstrom I.O."/>
            <person name="Guillou S."/>
            <person name="Cros-Aarteil S."/>
            <person name="Calhoun S."/>
            <person name="Haridas S."/>
            <person name="Kuo A."/>
            <person name="Mondo S."/>
            <person name="Pangilinan J."/>
            <person name="Riley R."/>
            <person name="LaButti K."/>
            <person name="Andreopoulos B."/>
            <person name="Lipzen A."/>
            <person name="Chen C."/>
            <person name="Yan M."/>
            <person name="Daum C."/>
            <person name="Ng V."/>
            <person name="Clum A."/>
            <person name="Steindorff A."/>
            <person name="Ohm R.A."/>
            <person name="Martin F."/>
            <person name="Silar P."/>
            <person name="Natvig D.O."/>
            <person name="Lalanne C."/>
            <person name="Gautier V."/>
            <person name="Ament-Velasquez S.L."/>
            <person name="Kruys A."/>
            <person name="Hutchinson M.I."/>
            <person name="Powell A.J."/>
            <person name="Barry K."/>
            <person name="Miller A.N."/>
            <person name="Grigoriev I.V."/>
            <person name="Debuchy R."/>
            <person name="Gladieux P."/>
            <person name="Hiltunen Thoren M."/>
            <person name="Johannesson H."/>
        </authorList>
    </citation>
    <scope>NUCLEOTIDE SEQUENCE</scope>
    <source>
        <strain evidence="2">SMH4131-1</strain>
    </source>
</reference>
<feature type="transmembrane region" description="Helical" evidence="1">
    <location>
        <begin position="16"/>
        <end position="34"/>
    </location>
</feature>
<dbReference type="AlphaFoldDB" id="A0AAE0M9U6"/>
<organism evidence="2 3">
    <name type="scientific">Cercophora scortea</name>
    <dbReference type="NCBI Taxonomy" id="314031"/>
    <lineage>
        <taxon>Eukaryota</taxon>
        <taxon>Fungi</taxon>
        <taxon>Dikarya</taxon>
        <taxon>Ascomycota</taxon>
        <taxon>Pezizomycotina</taxon>
        <taxon>Sordariomycetes</taxon>
        <taxon>Sordariomycetidae</taxon>
        <taxon>Sordariales</taxon>
        <taxon>Lasiosphaeriaceae</taxon>
        <taxon>Cercophora</taxon>
    </lineage>
</organism>